<keyword evidence="4" id="KW-1185">Reference proteome</keyword>
<gene>
    <name evidence="3" type="ORF">FSPOR_4128</name>
</gene>
<dbReference type="Proteomes" id="UP000266152">
    <property type="component" value="Unassembled WGS sequence"/>
</dbReference>
<evidence type="ECO:0000256" key="2">
    <source>
        <dbReference type="SAM" id="SignalP"/>
    </source>
</evidence>
<name>A0A395SCU1_FUSSP</name>
<reference evidence="3 4" key="1">
    <citation type="journal article" date="2018" name="PLoS Pathog.">
        <title>Evolution of structural diversity of trichothecenes, a family of toxins produced by plant pathogenic and entomopathogenic fungi.</title>
        <authorList>
            <person name="Proctor R.H."/>
            <person name="McCormick S.P."/>
            <person name="Kim H.S."/>
            <person name="Cardoza R.E."/>
            <person name="Stanley A.M."/>
            <person name="Lindo L."/>
            <person name="Kelly A."/>
            <person name="Brown D.W."/>
            <person name="Lee T."/>
            <person name="Vaughan M.M."/>
            <person name="Alexander N.J."/>
            <person name="Busman M."/>
            <person name="Gutierrez S."/>
        </authorList>
    </citation>
    <scope>NUCLEOTIDE SEQUENCE [LARGE SCALE GENOMIC DNA]</scope>
    <source>
        <strain evidence="3 4">NRRL 3299</strain>
    </source>
</reference>
<feature type="chain" id="PRO_5017280977" evidence="2">
    <location>
        <begin position="22"/>
        <end position="205"/>
    </location>
</feature>
<sequence length="205" mass="21860">MKSITLITLLFSGAFASPAQSQDSWSSSGLKIRNTGDQGDGLYLAVFDDNGHATVEFTPFSELNITTPDAGDGGKVPENEGEAPASRLSKRNGITCSGRNGNTAIMDPANRQLASNADGHGQYGRNAWGWVFSGDYVSYFCCYTTQYLAYSKIIEYHTSVSGKCGQSGYGFKRQGNGPLDGGDDTAVGRTFKGDHFCNKSFNGGI</sequence>
<protein>
    <submittedName>
        <fullName evidence="3">Uncharacterized protein</fullName>
    </submittedName>
</protein>
<dbReference type="EMBL" id="PXOF01000053">
    <property type="protein sequence ID" value="RGP70228.1"/>
    <property type="molecule type" value="Genomic_DNA"/>
</dbReference>
<comment type="caution">
    <text evidence="3">The sequence shown here is derived from an EMBL/GenBank/DDBJ whole genome shotgun (WGS) entry which is preliminary data.</text>
</comment>
<feature type="signal peptide" evidence="2">
    <location>
        <begin position="1"/>
        <end position="21"/>
    </location>
</feature>
<proteinExistence type="predicted"/>
<keyword evidence="2" id="KW-0732">Signal</keyword>
<evidence type="ECO:0000313" key="4">
    <source>
        <dbReference type="Proteomes" id="UP000266152"/>
    </source>
</evidence>
<dbReference type="AlphaFoldDB" id="A0A395SCU1"/>
<evidence type="ECO:0000256" key="1">
    <source>
        <dbReference type="SAM" id="MobiDB-lite"/>
    </source>
</evidence>
<accession>A0A395SCU1</accession>
<feature type="region of interest" description="Disordered" evidence="1">
    <location>
        <begin position="68"/>
        <end position="92"/>
    </location>
</feature>
<organism evidence="3 4">
    <name type="scientific">Fusarium sporotrichioides</name>
    <dbReference type="NCBI Taxonomy" id="5514"/>
    <lineage>
        <taxon>Eukaryota</taxon>
        <taxon>Fungi</taxon>
        <taxon>Dikarya</taxon>
        <taxon>Ascomycota</taxon>
        <taxon>Pezizomycotina</taxon>
        <taxon>Sordariomycetes</taxon>
        <taxon>Hypocreomycetidae</taxon>
        <taxon>Hypocreales</taxon>
        <taxon>Nectriaceae</taxon>
        <taxon>Fusarium</taxon>
    </lineage>
</organism>
<evidence type="ECO:0000313" key="3">
    <source>
        <dbReference type="EMBL" id="RGP70228.1"/>
    </source>
</evidence>